<keyword evidence="3" id="KW-1185">Reference proteome</keyword>
<evidence type="ECO:0000313" key="3">
    <source>
        <dbReference type="Proteomes" id="UP001470230"/>
    </source>
</evidence>
<evidence type="ECO:0008006" key="4">
    <source>
        <dbReference type="Google" id="ProtNLM"/>
    </source>
</evidence>
<proteinExistence type="predicted"/>
<feature type="coiled-coil region" evidence="1">
    <location>
        <begin position="213"/>
        <end position="240"/>
    </location>
</feature>
<dbReference type="Proteomes" id="UP001470230">
    <property type="component" value="Unassembled WGS sequence"/>
</dbReference>
<dbReference type="EMBL" id="JAPFFF010000001">
    <property type="protein sequence ID" value="KAK8899655.1"/>
    <property type="molecule type" value="Genomic_DNA"/>
</dbReference>
<accession>A0ABR2L8H7</accession>
<sequence length="248" mass="28915">MKFFKKFREVPEWKKFEAANSKSDNSLISYSKSLKTAFSDNFGKMSKSLYPFDVDPFFHFQSQMILLSTGLRDKVKLSLSSNGCLNNLKQIRNGFSTYKAEYELALQQEKQASQEFQQTSKVISTIQNQNDFRKADLENQSAFSKDKECTKKANKAQVEFDSRLNEYQKKFCEIILSNLEVEYNSQKKLAQQFSSISSNLLALSQSQIRFPQIARESIDYEKLKKKIQKHKNEIQKQDKIEKEVKNVD</sequence>
<name>A0ABR2L8H7_9EUKA</name>
<evidence type="ECO:0000256" key="1">
    <source>
        <dbReference type="SAM" id="Coils"/>
    </source>
</evidence>
<gene>
    <name evidence="2" type="ORF">M9Y10_001977</name>
</gene>
<comment type="caution">
    <text evidence="2">The sequence shown here is derived from an EMBL/GenBank/DDBJ whole genome shotgun (WGS) entry which is preliminary data.</text>
</comment>
<protein>
    <recommendedName>
        <fullName evidence="4">BAR domain-containing protein</fullName>
    </recommendedName>
</protein>
<organism evidence="2 3">
    <name type="scientific">Tritrichomonas musculus</name>
    <dbReference type="NCBI Taxonomy" id="1915356"/>
    <lineage>
        <taxon>Eukaryota</taxon>
        <taxon>Metamonada</taxon>
        <taxon>Parabasalia</taxon>
        <taxon>Tritrichomonadida</taxon>
        <taxon>Tritrichomonadidae</taxon>
        <taxon>Tritrichomonas</taxon>
    </lineage>
</organism>
<evidence type="ECO:0000313" key="2">
    <source>
        <dbReference type="EMBL" id="KAK8899655.1"/>
    </source>
</evidence>
<keyword evidence="1" id="KW-0175">Coiled coil</keyword>
<reference evidence="2 3" key="1">
    <citation type="submission" date="2024-04" db="EMBL/GenBank/DDBJ databases">
        <title>Tritrichomonas musculus Genome.</title>
        <authorList>
            <person name="Alves-Ferreira E."/>
            <person name="Grigg M."/>
            <person name="Lorenzi H."/>
            <person name="Galac M."/>
        </authorList>
    </citation>
    <scope>NUCLEOTIDE SEQUENCE [LARGE SCALE GENOMIC DNA]</scope>
    <source>
        <strain evidence="2 3">EAF2021</strain>
    </source>
</reference>